<gene>
    <name evidence="1" type="ORF">CK820_G0015479</name>
</gene>
<dbReference type="Proteomes" id="UP000236370">
    <property type="component" value="Unassembled WGS sequence"/>
</dbReference>
<comment type="caution">
    <text evidence="1">The sequence shown here is derived from an EMBL/GenBank/DDBJ whole genome shotgun (WGS) entry which is preliminary data.</text>
</comment>
<dbReference type="EMBL" id="NBAG03000239">
    <property type="protein sequence ID" value="PNI65556.1"/>
    <property type="molecule type" value="Genomic_DNA"/>
</dbReference>
<protein>
    <submittedName>
        <fullName evidence="1">FOXRED1 isoform 8</fullName>
    </submittedName>
</protein>
<dbReference type="AlphaFoldDB" id="A0A2J8N1B5"/>
<evidence type="ECO:0000313" key="1">
    <source>
        <dbReference type="EMBL" id="PNI65556.1"/>
    </source>
</evidence>
<evidence type="ECO:0000313" key="2">
    <source>
        <dbReference type="Proteomes" id="UP000236370"/>
    </source>
</evidence>
<organism evidence="1 2">
    <name type="scientific">Pan troglodytes</name>
    <name type="common">Chimpanzee</name>
    <dbReference type="NCBI Taxonomy" id="9598"/>
    <lineage>
        <taxon>Eukaryota</taxon>
        <taxon>Metazoa</taxon>
        <taxon>Chordata</taxon>
        <taxon>Craniata</taxon>
        <taxon>Vertebrata</taxon>
        <taxon>Euteleostomi</taxon>
        <taxon>Mammalia</taxon>
        <taxon>Eutheria</taxon>
        <taxon>Euarchontoglires</taxon>
        <taxon>Primates</taxon>
        <taxon>Haplorrhini</taxon>
        <taxon>Catarrhini</taxon>
        <taxon>Hominidae</taxon>
        <taxon>Pan</taxon>
    </lineage>
</organism>
<name>A0A2J8N1B5_PANTR</name>
<accession>A0A2J8N1B5</accession>
<sequence length="48" mass="5386">MIRRVLPHGMGRGLLTRRPGTRRGGFSLVFTGLHWALSRWDLSAVLIA</sequence>
<reference evidence="1 2" key="1">
    <citation type="submission" date="2017-12" db="EMBL/GenBank/DDBJ databases">
        <title>High-resolution comparative analysis of great ape genomes.</title>
        <authorList>
            <person name="Pollen A."/>
            <person name="Hastie A."/>
            <person name="Hormozdiari F."/>
            <person name="Dougherty M."/>
            <person name="Liu R."/>
            <person name="Chaisson M."/>
            <person name="Hoppe E."/>
            <person name="Hill C."/>
            <person name="Pang A."/>
            <person name="Hillier L."/>
            <person name="Baker C."/>
            <person name="Armstrong J."/>
            <person name="Shendure J."/>
            <person name="Paten B."/>
            <person name="Wilson R."/>
            <person name="Chao H."/>
            <person name="Schneider V."/>
            <person name="Ventura M."/>
            <person name="Kronenberg Z."/>
            <person name="Murali S."/>
            <person name="Gordon D."/>
            <person name="Cantsilieris S."/>
            <person name="Munson K."/>
            <person name="Nelson B."/>
            <person name="Raja A."/>
            <person name="Underwood J."/>
            <person name="Diekhans M."/>
            <person name="Fiddes I."/>
            <person name="Haussler D."/>
            <person name="Eichler E."/>
        </authorList>
    </citation>
    <scope>NUCLEOTIDE SEQUENCE [LARGE SCALE GENOMIC DNA]</scope>
    <source>
        <strain evidence="1">Yerkes chimp pedigree #C0471</strain>
    </source>
</reference>
<proteinExistence type="predicted"/>